<name>A0A2P4UG56_9ACTN</name>
<feature type="domain" description="HTH cro/C1-type" evidence="1">
    <location>
        <begin position="19"/>
        <end position="74"/>
    </location>
</feature>
<dbReference type="SMART" id="SM00530">
    <property type="entry name" value="HTH_XRE"/>
    <property type="match status" value="1"/>
</dbReference>
<dbReference type="InterPro" id="IPR001387">
    <property type="entry name" value="Cro/C1-type_HTH"/>
</dbReference>
<protein>
    <recommendedName>
        <fullName evidence="1">HTH cro/C1-type domain-containing protein</fullName>
    </recommendedName>
</protein>
<dbReference type="Pfam" id="PF19054">
    <property type="entry name" value="DUF5753"/>
    <property type="match status" value="1"/>
</dbReference>
<sequence length="276" mass="30478">MSGDDEFTRDPLVRAAGEVIRAHREAAGLSRIELAQTLGCTPQWIEALEAGRKPLSEPTADDLDTFFKTPGRLFWTLWTEIKKEGKHRAQLPGFEGFVEQEASAVSIDCFAPQAIPGLLQTEAYARAVMDTNKPADQREVLVKERMDRQGILGRPMPPRAWFVIEEAVLHRPVGGSQVMREQLKRLLDLASAIQNIQVRILPLASVTWASLDGSFIILGFADSSQTAYFESPDRGSLINIPPRVTAAAVRFSLVMGEALPASASRKLIHKALEDYS</sequence>
<dbReference type="AlphaFoldDB" id="A0A2P4UG56"/>
<dbReference type="RefSeq" id="WP_103563222.1">
    <property type="nucleotide sequence ID" value="NZ_MTBP01000002.1"/>
</dbReference>
<dbReference type="Pfam" id="PF13560">
    <property type="entry name" value="HTH_31"/>
    <property type="match status" value="1"/>
</dbReference>
<evidence type="ECO:0000313" key="2">
    <source>
        <dbReference type="EMBL" id="POM24052.1"/>
    </source>
</evidence>
<evidence type="ECO:0000313" key="3">
    <source>
        <dbReference type="Proteomes" id="UP000242367"/>
    </source>
</evidence>
<dbReference type="CDD" id="cd00093">
    <property type="entry name" value="HTH_XRE"/>
    <property type="match status" value="1"/>
</dbReference>
<dbReference type="Gene3D" id="1.10.260.40">
    <property type="entry name" value="lambda repressor-like DNA-binding domains"/>
    <property type="match status" value="1"/>
</dbReference>
<keyword evidence="3" id="KW-1185">Reference proteome</keyword>
<evidence type="ECO:0000259" key="1">
    <source>
        <dbReference type="SMART" id="SM00530"/>
    </source>
</evidence>
<proteinExistence type="predicted"/>
<gene>
    <name evidence="2" type="ORF">BTM25_26790</name>
</gene>
<organism evidence="2 3">
    <name type="scientific">Actinomadura rubteroloni</name>
    <dbReference type="NCBI Taxonomy" id="1926885"/>
    <lineage>
        <taxon>Bacteria</taxon>
        <taxon>Bacillati</taxon>
        <taxon>Actinomycetota</taxon>
        <taxon>Actinomycetes</taxon>
        <taxon>Streptosporangiales</taxon>
        <taxon>Thermomonosporaceae</taxon>
        <taxon>Actinomadura</taxon>
    </lineage>
</organism>
<comment type="caution">
    <text evidence="2">The sequence shown here is derived from an EMBL/GenBank/DDBJ whole genome shotgun (WGS) entry which is preliminary data.</text>
</comment>
<dbReference type="InterPro" id="IPR043917">
    <property type="entry name" value="DUF5753"/>
</dbReference>
<dbReference type="EMBL" id="MTBP01000002">
    <property type="protein sequence ID" value="POM24052.1"/>
    <property type="molecule type" value="Genomic_DNA"/>
</dbReference>
<dbReference type="Proteomes" id="UP000242367">
    <property type="component" value="Unassembled WGS sequence"/>
</dbReference>
<dbReference type="GO" id="GO:0003677">
    <property type="term" value="F:DNA binding"/>
    <property type="evidence" value="ECO:0007669"/>
    <property type="project" value="InterPro"/>
</dbReference>
<reference evidence="2 3" key="1">
    <citation type="journal article" date="2017" name="Chemistry">
        <title>Isolation, Biosynthesis and Chemical Modifications of Rubterolones A-F: Rare Tropolone Alkaloids from Actinomadura sp. 5-2.</title>
        <authorList>
            <person name="Guo H."/>
            <person name="Benndorf R."/>
            <person name="Leichnitz D."/>
            <person name="Klassen J.L."/>
            <person name="Vollmers J."/>
            <person name="Gorls H."/>
            <person name="Steinacker M."/>
            <person name="Weigel C."/>
            <person name="Dahse H.M."/>
            <person name="Kaster A.K."/>
            <person name="de Beer Z.W."/>
            <person name="Poulsen M."/>
            <person name="Beemelmanns C."/>
        </authorList>
    </citation>
    <scope>NUCLEOTIDE SEQUENCE [LARGE SCALE GENOMIC DNA]</scope>
    <source>
        <strain evidence="2 3">5-2</strain>
    </source>
</reference>
<accession>A0A2P4UG56</accession>
<dbReference type="InterPro" id="IPR010982">
    <property type="entry name" value="Lambda_DNA-bd_dom_sf"/>
</dbReference>
<dbReference type="SUPFAM" id="SSF47413">
    <property type="entry name" value="lambda repressor-like DNA-binding domains"/>
    <property type="match status" value="1"/>
</dbReference>